<dbReference type="AlphaFoldDB" id="A0AAN7FIL0"/>
<comment type="caution">
    <text evidence="2">The sequence shown here is derived from an EMBL/GenBank/DDBJ whole genome shotgun (WGS) entry which is preliminary data.</text>
</comment>
<dbReference type="PANTHER" id="PTHR33710:SF71">
    <property type="entry name" value="ENDONUCLEASE_EXONUCLEASE_PHOSPHATASE DOMAIN-CONTAINING PROTEIN"/>
    <property type="match status" value="1"/>
</dbReference>
<keyword evidence="3" id="KW-1185">Reference proteome</keyword>
<reference evidence="2 3" key="1">
    <citation type="journal article" date="2023" name="G3 (Bethesda)">
        <title>A haplotype-resolved chromosome-scale genome for Quercus rubra L. provides insights into the genetics of adaptive traits for red oak species.</title>
        <authorList>
            <person name="Kapoor B."/>
            <person name="Jenkins J."/>
            <person name="Schmutz J."/>
            <person name="Zhebentyayeva T."/>
            <person name="Kuelheim C."/>
            <person name="Coggeshall M."/>
            <person name="Heim C."/>
            <person name="Lasky J.R."/>
            <person name="Leites L."/>
            <person name="Islam-Faridi N."/>
            <person name="Romero-Severson J."/>
            <person name="DeLeo V.L."/>
            <person name="Lucas S.M."/>
            <person name="Lazic D."/>
            <person name="Gailing O."/>
            <person name="Carlson J."/>
            <person name="Staton M."/>
        </authorList>
    </citation>
    <scope>NUCLEOTIDE SEQUENCE [LARGE SCALE GENOMIC DNA]</scope>
    <source>
        <strain evidence="2">Pseudo-F2</strain>
    </source>
</reference>
<gene>
    <name evidence="2" type="ORF">RGQ29_018401</name>
</gene>
<dbReference type="PANTHER" id="PTHR33710">
    <property type="entry name" value="BNAC02G09200D PROTEIN"/>
    <property type="match status" value="1"/>
</dbReference>
<dbReference type="Gene3D" id="3.60.10.10">
    <property type="entry name" value="Endonuclease/exonuclease/phosphatase"/>
    <property type="match status" value="1"/>
</dbReference>
<proteinExistence type="predicted"/>
<dbReference type="GO" id="GO:0003824">
    <property type="term" value="F:catalytic activity"/>
    <property type="evidence" value="ECO:0007669"/>
    <property type="project" value="InterPro"/>
</dbReference>
<sequence length="302" mass="35301">MKIKMILWNVRGLNDPRKCLVVKNLLREWKCDVCLQETKIASMNRQLVCSLWSCPYVDWAVLEADRTVGGILLMWDKRVLDKVEVMVDTFLVSVKWHWVGDGFIWACSGVYGPNENDERGHMWDGLVGIQQYWRILWCCFGDFNIVRFPSERRGETRLTLAMEKFSEFVENLNLVDLPLEGGSYTWSSGFDQLAMSRIDRTLVTSDWEDHFIDVIQRILPRPISDHSPILWSSGFDQLAMSRIDRTLVTSDWEDHFIDVIQRILPRPISDHSPILLEARGKSPFRFENIWLKTEGFVDRVQT</sequence>
<dbReference type="EMBL" id="JAXUIC010000004">
    <property type="protein sequence ID" value="KAK4594688.1"/>
    <property type="molecule type" value="Genomic_DNA"/>
</dbReference>
<dbReference type="Pfam" id="PF03372">
    <property type="entry name" value="Exo_endo_phos"/>
    <property type="match status" value="1"/>
</dbReference>
<evidence type="ECO:0000313" key="3">
    <source>
        <dbReference type="Proteomes" id="UP001324115"/>
    </source>
</evidence>
<name>A0AAN7FIL0_QUERU</name>
<accession>A0AAN7FIL0</accession>
<evidence type="ECO:0000259" key="1">
    <source>
        <dbReference type="Pfam" id="PF03372"/>
    </source>
</evidence>
<dbReference type="Proteomes" id="UP001324115">
    <property type="component" value="Unassembled WGS sequence"/>
</dbReference>
<dbReference type="SUPFAM" id="SSF56219">
    <property type="entry name" value="DNase I-like"/>
    <property type="match status" value="2"/>
</dbReference>
<dbReference type="InterPro" id="IPR005135">
    <property type="entry name" value="Endo/exonuclease/phosphatase"/>
</dbReference>
<feature type="domain" description="Endonuclease/exonuclease/phosphatase" evidence="1">
    <location>
        <begin position="8"/>
        <end position="226"/>
    </location>
</feature>
<protein>
    <recommendedName>
        <fullName evidence="1">Endonuclease/exonuclease/phosphatase domain-containing protein</fullName>
    </recommendedName>
</protein>
<evidence type="ECO:0000313" key="2">
    <source>
        <dbReference type="EMBL" id="KAK4594688.1"/>
    </source>
</evidence>
<dbReference type="InterPro" id="IPR036691">
    <property type="entry name" value="Endo/exonu/phosph_ase_sf"/>
</dbReference>
<organism evidence="2 3">
    <name type="scientific">Quercus rubra</name>
    <name type="common">Northern red oak</name>
    <name type="synonym">Quercus borealis</name>
    <dbReference type="NCBI Taxonomy" id="3512"/>
    <lineage>
        <taxon>Eukaryota</taxon>
        <taxon>Viridiplantae</taxon>
        <taxon>Streptophyta</taxon>
        <taxon>Embryophyta</taxon>
        <taxon>Tracheophyta</taxon>
        <taxon>Spermatophyta</taxon>
        <taxon>Magnoliopsida</taxon>
        <taxon>eudicotyledons</taxon>
        <taxon>Gunneridae</taxon>
        <taxon>Pentapetalae</taxon>
        <taxon>rosids</taxon>
        <taxon>fabids</taxon>
        <taxon>Fagales</taxon>
        <taxon>Fagaceae</taxon>
        <taxon>Quercus</taxon>
    </lineage>
</organism>